<dbReference type="Pfam" id="PF05175">
    <property type="entry name" value="MTS"/>
    <property type="match status" value="1"/>
</dbReference>
<protein>
    <submittedName>
        <fullName evidence="2 3">Methyltransferase</fullName>
        <ecNumber evidence="3">2.1.1.223</ecNumber>
    </submittedName>
</protein>
<evidence type="ECO:0000313" key="2">
    <source>
        <dbReference type="EMBL" id="GEQ01515.1"/>
    </source>
</evidence>
<reference evidence="2 5" key="2">
    <citation type="submission" date="2019-07" db="EMBL/GenBank/DDBJ databases">
        <title>Whole genome shotgun sequence of Staphylococcus arlettae NBRC 109765.</title>
        <authorList>
            <person name="Hosoyama A."/>
            <person name="Uohara A."/>
            <person name="Ohji S."/>
            <person name="Ichikawa N."/>
        </authorList>
    </citation>
    <scope>NUCLEOTIDE SEQUENCE [LARGE SCALE GENOMIC DNA]</scope>
    <source>
        <strain evidence="2 5">NBRC 109765</strain>
    </source>
</reference>
<dbReference type="Proteomes" id="UP000254956">
    <property type="component" value="Unassembled WGS sequence"/>
</dbReference>
<sequence length="242" mass="28141">MELLANERLDQLIKEELSIIQNDEVFSFSTDALLLAHFTEVRKKDRILDLCSGNGIIPLLLSDKGEQHIDAIEIQQQLVNMADRSIQHNQLTGRIKMYEMDLKQAHMHFKPSQYNLVTCNPPYFKANQLHQHQKDAHKIARHEILCTLEDCCLAARHLLKQGGRFMMVHRAERVMDVLSEMRKYQIEPKKLHLIYSKTERSAQTIVVEGRKNGNQGLAIQPPFYIYNEDGTYSDEMRTVYYG</sequence>
<dbReference type="OrthoDB" id="9777257at2"/>
<dbReference type="EMBL" id="BKAV01000045">
    <property type="protein sequence ID" value="GEQ01515.1"/>
    <property type="molecule type" value="Genomic_DNA"/>
</dbReference>
<dbReference type="Proteomes" id="UP000321598">
    <property type="component" value="Unassembled WGS sequence"/>
</dbReference>
<evidence type="ECO:0000313" key="4">
    <source>
        <dbReference type="Proteomes" id="UP000254956"/>
    </source>
</evidence>
<dbReference type="SUPFAM" id="SSF53335">
    <property type="entry name" value="S-adenosyl-L-methionine-dependent methyltransferases"/>
    <property type="match status" value="1"/>
</dbReference>
<keyword evidence="3" id="KW-0808">Transferase</keyword>
<feature type="domain" description="Methyltransferase small" evidence="1">
    <location>
        <begin position="31"/>
        <end position="172"/>
    </location>
</feature>
<dbReference type="EC" id="2.1.1.223" evidence="3"/>
<dbReference type="STRING" id="1212545.SARL_05243"/>
<evidence type="ECO:0000313" key="5">
    <source>
        <dbReference type="Proteomes" id="UP000321598"/>
    </source>
</evidence>
<dbReference type="PANTHER" id="PTHR47739:SF1">
    <property type="entry name" value="TRNA1(VAL) (ADENINE(37)-N6)-METHYLTRANSFERASE"/>
    <property type="match status" value="1"/>
</dbReference>
<dbReference type="PANTHER" id="PTHR47739">
    <property type="entry name" value="TRNA1(VAL) (ADENINE(37)-N6)-METHYLTRANSFERASE"/>
    <property type="match status" value="1"/>
</dbReference>
<accession>A0A380CU82</accession>
<dbReference type="CDD" id="cd02440">
    <property type="entry name" value="AdoMet_MTases"/>
    <property type="match status" value="1"/>
</dbReference>
<dbReference type="RefSeq" id="WP_103388825.1">
    <property type="nucleotide sequence ID" value="NZ_BKAV01000045.1"/>
</dbReference>
<dbReference type="EMBL" id="UGZE01000001">
    <property type="protein sequence ID" value="SUJ28172.1"/>
    <property type="molecule type" value="Genomic_DNA"/>
</dbReference>
<keyword evidence="5" id="KW-1185">Reference proteome</keyword>
<evidence type="ECO:0000313" key="3">
    <source>
        <dbReference type="EMBL" id="SUJ28172.1"/>
    </source>
</evidence>
<gene>
    <name evidence="3" type="primary">yfiC</name>
    <name evidence="3" type="ORF">NCTC12413_02488</name>
    <name evidence="2" type="ORF">SAR03_25520</name>
</gene>
<dbReference type="Gene3D" id="3.40.50.150">
    <property type="entry name" value="Vaccinia Virus protein VP39"/>
    <property type="match status" value="1"/>
</dbReference>
<organism evidence="3 4">
    <name type="scientific">Staphylococcus arlettae</name>
    <dbReference type="NCBI Taxonomy" id="29378"/>
    <lineage>
        <taxon>Bacteria</taxon>
        <taxon>Bacillati</taxon>
        <taxon>Bacillota</taxon>
        <taxon>Bacilli</taxon>
        <taxon>Bacillales</taxon>
        <taxon>Staphylococcaceae</taxon>
        <taxon>Staphylococcus</taxon>
    </lineage>
</organism>
<dbReference type="InterPro" id="IPR029063">
    <property type="entry name" value="SAM-dependent_MTases_sf"/>
</dbReference>
<dbReference type="InterPro" id="IPR050210">
    <property type="entry name" value="tRNA_Adenine-N(6)_MTase"/>
</dbReference>
<reference evidence="3 4" key="1">
    <citation type="submission" date="2018-06" db="EMBL/GenBank/DDBJ databases">
        <authorList>
            <consortium name="Pathogen Informatics"/>
            <person name="Doyle S."/>
        </authorList>
    </citation>
    <scope>NUCLEOTIDE SEQUENCE [LARGE SCALE GENOMIC DNA]</scope>
    <source>
        <strain evidence="3 4">NCTC12413</strain>
    </source>
</reference>
<keyword evidence="3" id="KW-0489">Methyltransferase</keyword>
<dbReference type="GO" id="GO:0032259">
    <property type="term" value="P:methylation"/>
    <property type="evidence" value="ECO:0007669"/>
    <property type="project" value="UniProtKB-KW"/>
</dbReference>
<dbReference type="GO" id="GO:0008168">
    <property type="term" value="F:methyltransferase activity"/>
    <property type="evidence" value="ECO:0007669"/>
    <property type="project" value="UniProtKB-KW"/>
</dbReference>
<name>A0A380CU82_9STAP</name>
<evidence type="ECO:0000259" key="1">
    <source>
        <dbReference type="Pfam" id="PF05175"/>
    </source>
</evidence>
<dbReference type="InterPro" id="IPR007848">
    <property type="entry name" value="Small_mtfrase_dom"/>
</dbReference>
<proteinExistence type="predicted"/>
<dbReference type="AlphaFoldDB" id="A0A380CU82"/>